<evidence type="ECO:0000313" key="2">
    <source>
        <dbReference type="Proteomes" id="UP000239522"/>
    </source>
</evidence>
<dbReference type="Proteomes" id="UP000239522">
    <property type="component" value="Unassembled WGS sequence"/>
</dbReference>
<organism evidence="1 2">
    <name type="scientific">Polaribacter filamentus</name>
    <dbReference type="NCBI Taxonomy" id="53483"/>
    <lineage>
        <taxon>Bacteria</taxon>
        <taxon>Pseudomonadati</taxon>
        <taxon>Bacteroidota</taxon>
        <taxon>Flavobacteriia</taxon>
        <taxon>Flavobacteriales</taxon>
        <taxon>Flavobacteriaceae</taxon>
    </lineage>
</organism>
<gene>
    <name evidence="1" type="ORF">BST83_13375</name>
</gene>
<evidence type="ECO:0000313" key="1">
    <source>
        <dbReference type="EMBL" id="PQB08032.1"/>
    </source>
</evidence>
<proteinExistence type="predicted"/>
<protein>
    <submittedName>
        <fullName evidence="1">Uncharacterized protein</fullName>
    </submittedName>
</protein>
<reference evidence="1 2" key="1">
    <citation type="submission" date="2016-11" db="EMBL/GenBank/DDBJ databases">
        <title>Trade-off between light-utilization and light-protection in marine flavobacteria.</title>
        <authorList>
            <person name="Kumagai Y."/>
        </authorList>
    </citation>
    <scope>NUCLEOTIDE SEQUENCE [LARGE SCALE GENOMIC DNA]</scope>
    <source>
        <strain evidence="1 2">ATCC 700397</strain>
    </source>
</reference>
<sequence length="348" mass="40236">MILKKTPKLDSVFFSNNEIELHIESELGKNHFFEVEILVNDVVFDTQSWAKINNVDCFINLRGQFNNIFTNIFSAPTVIEIVKNENLFKKINVIVKEYHVDSLLIVSTEQLPDFYILQNTTANTFDASETIQLFSELNNLNKIDESSIISIPIWINTTPVSFKIKDNNGLEMFASSEATTKGLYEFKIPISEINTAGLLFITVIINDVIELVYYLKDHFRYDKNQLAIRNVYGFFEFVSFFGKISIEPKYKRVVKENYKDVKSIVEENHDIDYKINTGYLSEVQRDSVDALNKSKESYFFEDAVFKKVLITTPKALLKETDVFAANNTISFEYNHINTVDETTKYNVL</sequence>
<accession>A0A2S7KZD6</accession>
<dbReference type="AlphaFoldDB" id="A0A2S7KZD6"/>
<keyword evidence="2" id="KW-1185">Reference proteome</keyword>
<name>A0A2S7KZD6_9FLAO</name>
<dbReference type="EMBL" id="MQUA01000013">
    <property type="protein sequence ID" value="PQB08032.1"/>
    <property type="molecule type" value="Genomic_DNA"/>
</dbReference>
<comment type="caution">
    <text evidence="1">The sequence shown here is derived from an EMBL/GenBank/DDBJ whole genome shotgun (WGS) entry which is preliminary data.</text>
</comment>
<dbReference type="RefSeq" id="WP_104810236.1">
    <property type="nucleotide sequence ID" value="NZ_MQUA01000013.1"/>
</dbReference>